<evidence type="ECO:0000256" key="5">
    <source>
        <dbReference type="SAM" id="MobiDB-lite"/>
    </source>
</evidence>
<dbReference type="InterPro" id="IPR015943">
    <property type="entry name" value="WD40/YVTN_repeat-like_dom_sf"/>
</dbReference>
<keyword evidence="4" id="KW-0175">Coiled coil</keyword>
<organism evidence="7 8">
    <name type="scientific">Caenorhabditis briggsae</name>
    <dbReference type="NCBI Taxonomy" id="6238"/>
    <lineage>
        <taxon>Eukaryota</taxon>
        <taxon>Metazoa</taxon>
        <taxon>Ecdysozoa</taxon>
        <taxon>Nematoda</taxon>
        <taxon>Chromadorea</taxon>
        <taxon>Rhabditida</taxon>
        <taxon>Rhabditina</taxon>
        <taxon>Rhabditomorpha</taxon>
        <taxon>Rhabditoidea</taxon>
        <taxon>Rhabditidae</taxon>
        <taxon>Peloderinae</taxon>
        <taxon>Caenorhabditis</taxon>
    </lineage>
</organism>
<dbReference type="EMBL" id="HE600906">
    <property type="protein sequence ID" value="CAP24602.2"/>
    <property type="molecule type" value="Genomic_DNA"/>
</dbReference>
<dbReference type="FunFam" id="2.130.10.10:FF:002251">
    <property type="entry name" value="Nuclear pore complex protein 14"/>
    <property type="match status" value="1"/>
</dbReference>
<reference evidence="7 8" key="1">
    <citation type="journal article" date="2003" name="PLoS Biol.">
        <title>The genome sequence of Caenorhabditis briggsae: a platform for comparative genomics.</title>
        <authorList>
            <person name="Stein L.D."/>
            <person name="Bao Z."/>
            <person name="Blasiar D."/>
            <person name="Blumenthal T."/>
            <person name="Brent M.R."/>
            <person name="Chen N."/>
            <person name="Chinwalla A."/>
            <person name="Clarke L."/>
            <person name="Clee C."/>
            <person name="Coghlan A."/>
            <person name="Coulson A."/>
            <person name="D'Eustachio P."/>
            <person name="Fitch D.H."/>
            <person name="Fulton L.A."/>
            <person name="Fulton R.E."/>
            <person name="Griffiths-Jones S."/>
            <person name="Harris T.W."/>
            <person name="Hillier L.W."/>
            <person name="Kamath R."/>
            <person name="Kuwabara P.E."/>
            <person name="Mardis E.R."/>
            <person name="Marra M.A."/>
            <person name="Miner T.L."/>
            <person name="Minx P."/>
            <person name="Mullikin J.C."/>
            <person name="Plumb R.W."/>
            <person name="Rogers J."/>
            <person name="Schein J.E."/>
            <person name="Sohrmann M."/>
            <person name="Spieth J."/>
            <person name="Stajich J.E."/>
            <person name="Wei C."/>
            <person name="Willey D."/>
            <person name="Wilson R.K."/>
            <person name="Durbin R."/>
            <person name="Waterston R.H."/>
        </authorList>
    </citation>
    <scope>NUCLEOTIDE SEQUENCE [LARGE SCALE GENOMIC DNA]</scope>
    <source>
        <strain evidence="7 8">AF16</strain>
    </source>
</reference>
<feature type="region of interest" description="Disordered" evidence="5">
    <location>
        <begin position="1174"/>
        <end position="1206"/>
    </location>
</feature>
<dbReference type="InParanoid" id="A8WWN6"/>
<sequence>MATDEVAQDVSQVTDFYYHTCRKFRIFSEKVDTVPAGKTIRNRLATSSQLGVTFALVGTNQVNIPKIRTVIYNSCFQLLCFPTKSLLSYKVTRENMIVEVTDLSAKSIGLHGVEEINDMGVNSDGTLLAVLQTRNNDVSVDVFDIKSLCSAVSSVPFKPICSTRVGTEQVNQGSCFEWNPAFPDTFAASSTDRSIMVAKIDVKNPSSQKLIGIGKLGAITTAISWSPKGKQLTIGDSLGKIVQLKPELDVVRSQAGPKHTPAYGKVTGLCWLATTEWLVSFERGTDHDAYLMRCKKDKPTEWMQYHELSYSSSKWTFPAFLFPASQLLVDWNVVIVGNSKTSEIATVGKRDEWQTWVPVEGEGIYLPTTASGKDTVPIGLTIDRSMAEEVSLEQDGSRKHRPSPLVLCLTNDGVLTVHHVISTVTAHKLCQIESQSIGVTGLAKLQLTQAVSTSSNASSASPAQIPTAQPSTIFEQKPKLESVAPTPKSNIFGTPLSTPKPADALLGSTPTTALGSTPTASMLFGGSKISPPANTAAPEATPTTPAPQSKLVPVTTLTPASSTAEDLKALENKNAEALAAKKKILLDRVSKINLMMTSTKDSIMKMSFAVGKMKNCVMECAEVVQASLEDSKEVMDELRNLIVLIERMSDRTQHTVKEMDFEIDEKMELVAGVDDGERVLEKLRSMSETEKMMRFNKLETTADLLNGKYEECCEKIKKLRTNLAEKESLRKQAVLPPFRYNSNLNQLRHGAESEIALKVMRNVTKIILDTRERIQRTELDFVRFKREISKGPDMKKNANATLAQPSEICIPAENAPQRGKMSDSEIVKARQLLVSRVQKKGPVKTRNVIIESYKKADDPKTKKLEELDTSNLSNAILKLSMTPRRVIPTSSLFTTADVTPPRKADAATQADEPPVVKTVVVTVESPAKPVTTAPVTSLPKTTKTTAVPAIATPKVATMKEEVKDQKTPAPLSTSSSIFSGSLFGSTAPKAPPVSAGTSPLPTAGSSSLLNSSLNISPKEEKEGITEANKNEETKLPNVKKVEEKQQESDDVKVPTGKVETPKEEPVVKQEQPKPVEPVNVTPKVEAPAPTVTTSPPATEPKTDLTPKAPSFSFNSTPKSITSTPSIFGGEFGTQSPASTNSSSIFGGAATATPVASGNTSSIFGGGAKTTNSPFGSFGKGSAQPAQAQNLTPATSSVSFSFNTGSSAPPAKSTGFGAFGGGAPAQTSSAFGSSVTAPTVPNVDDGMEDDSMVNGGGPGGFMSGLGSSGNAISSNTGNNPFAPKASTGTASNNSWLFGGGNAQQPSQQQQKPSFSFSTGGASQQPATSTTSSSVFGGAPKFGSQPVFGAKPFGGGAAPASGLSKNASIFGGAVSSTPSAPAGGGFAQFATGQQTSSLFGGGAAAAAPQTGSSIFGGGAKTTAPASSIFGGGASTNANKNTSFTSWR</sequence>
<dbReference type="GO" id="GO:0017056">
    <property type="term" value="F:structural constituent of nuclear pore"/>
    <property type="evidence" value="ECO:0000318"/>
    <property type="project" value="GO_Central"/>
</dbReference>
<feature type="compositionally biased region" description="Basic and acidic residues" evidence="5">
    <location>
        <begin position="1059"/>
        <end position="1073"/>
    </location>
</feature>
<dbReference type="PANTHER" id="PTHR23193:SF46">
    <property type="entry name" value="NUCLEAR PORE COMPLEX PROTEIN NUP214"/>
    <property type="match status" value="1"/>
</dbReference>
<dbReference type="eggNOG" id="KOG3630">
    <property type="taxonomic scope" value="Eukaryota"/>
</dbReference>
<feature type="compositionally biased region" description="Polar residues" evidence="5">
    <location>
        <begin position="1432"/>
        <end position="1445"/>
    </location>
</feature>
<dbReference type="GO" id="GO:0008139">
    <property type="term" value="F:nuclear localization sequence binding"/>
    <property type="evidence" value="ECO:0000318"/>
    <property type="project" value="GO_Central"/>
</dbReference>
<feature type="coiled-coil region" evidence="4">
    <location>
        <begin position="621"/>
        <end position="648"/>
    </location>
</feature>
<dbReference type="PANTHER" id="PTHR23193">
    <property type="entry name" value="NUCLEAR PORE COMPLEX PROTEIN NUP"/>
    <property type="match status" value="1"/>
</dbReference>
<feature type="compositionally biased region" description="Gly residues" evidence="5">
    <location>
        <begin position="1253"/>
        <end position="1266"/>
    </location>
</feature>
<evidence type="ECO:0000259" key="6">
    <source>
        <dbReference type="Pfam" id="PF16755"/>
    </source>
</evidence>
<name>A8WWN6_CAEBR</name>
<keyword evidence="2" id="KW-0813">Transport</keyword>
<feature type="region of interest" description="Disordered" evidence="5">
    <location>
        <begin position="987"/>
        <end position="1117"/>
    </location>
</feature>
<dbReference type="Pfam" id="PF16755">
    <property type="entry name" value="Beta-prop_NUP159_NUP214"/>
    <property type="match status" value="1"/>
</dbReference>
<dbReference type="STRING" id="6238.A8WWN6"/>
<evidence type="ECO:0000313" key="7">
    <source>
        <dbReference type="EMBL" id="CAP24602.2"/>
    </source>
</evidence>
<feature type="compositionally biased region" description="Polar residues" evidence="5">
    <location>
        <begin position="995"/>
        <end position="1004"/>
    </location>
</feature>
<evidence type="ECO:0000313" key="9">
    <source>
        <dbReference type="WormBase" id="CBG03763"/>
    </source>
</evidence>
<feature type="compositionally biased region" description="Polar residues" evidence="5">
    <location>
        <begin position="1183"/>
        <end position="1193"/>
    </location>
</feature>
<dbReference type="SUPFAM" id="SSF117289">
    <property type="entry name" value="Nucleoporin domain"/>
    <property type="match status" value="1"/>
</dbReference>
<keyword evidence="8" id="KW-1185">Reference proteome</keyword>
<feature type="coiled-coil region" evidence="4">
    <location>
        <begin position="560"/>
        <end position="587"/>
    </location>
</feature>
<feature type="region of interest" description="Disordered" evidence="5">
    <location>
        <begin position="1423"/>
        <end position="1445"/>
    </location>
</feature>
<evidence type="ECO:0000313" key="8">
    <source>
        <dbReference type="Proteomes" id="UP000008549"/>
    </source>
</evidence>
<dbReference type="OMA" id="WLSTFQF"/>
<feature type="compositionally biased region" description="Low complexity" evidence="5">
    <location>
        <begin position="1302"/>
        <end position="1316"/>
    </location>
</feature>
<feature type="region of interest" description="Disordered" evidence="5">
    <location>
        <begin position="1226"/>
        <end position="1335"/>
    </location>
</feature>
<dbReference type="Proteomes" id="UP000008549">
    <property type="component" value="Unassembled WGS sequence"/>
</dbReference>
<protein>
    <submittedName>
        <fullName evidence="7">Protein CBR-NPP-14</fullName>
    </submittedName>
</protein>
<feature type="compositionally biased region" description="Low complexity" evidence="5">
    <location>
        <begin position="1005"/>
        <end position="1016"/>
    </location>
</feature>
<feature type="compositionally biased region" description="Basic and acidic residues" evidence="5">
    <location>
        <begin position="1017"/>
        <end position="1052"/>
    </location>
</feature>
<dbReference type="GO" id="GO:0089720">
    <property type="term" value="F:caspase binding"/>
    <property type="evidence" value="ECO:0007669"/>
    <property type="project" value="EnsemblMetazoa"/>
</dbReference>
<dbReference type="WormBase" id="CBG03763">
    <property type="protein sequence ID" value="CBP35879"/>
    <property type="gene ID" value="WBGene00026556"/>
    <property type="gene designation" value="Cbr-npp-14"/>
</dbReference>
<keyword evidence="3" id="KW-0539">Nucleus</keyword>
<feature type="compositionally biased region" description="Polar residues" evidence="5">
    <location>
        <begin position="1285"/>
        <end position="1294"/>
    </location>
</feature>
<dbReference type="InterPro" id="IPR039462">
    <property type="entry name" value="Nup159/Nup146_N"/>
</dbReference>
<accession>A8WWN6</accession>
<dbReference type="GO" id="GO:0006405">
    <property type="term" value="P:RNA export from nucleus"/>
    <property type="evidence" value="ECO:0000318"/>
    <property type="project" value="GO_Central"/>
</dbReference>
<evidence type="ECO:0000256" key="3">
    <source>
        <dbReference type="ARBA" id="ARBA00023242"/>
    </source>
</evidence>
<reference evidence="7 8" key="2">
    <citation type="journal article" date="2011" name="PLoS Genet.">
        <title>Caenorhabditis briggsae recombinant inbred line genotypes reveal inter-strain incompatibility and the evolution of recombination.</title>
        <authorList>
            <person name="Ross J.A."/>
            <person name="Koboldt D.C."/>
            <person name="Staisch J.E."/>
            <person name="Chamberlin H.M."/>
            <person name="Gupta B.P."/>
            <person name="Miller R.D."/>
            <person name="Baird S.E."/>
            <person name="Haag E.S."/>
        </authorList>
    </citation>
    <scope>NUCLEOTIDE SEQUENCE [LARGE SCALE GENOMIC DNA]</scope>
    <source>
        <strain evidence="7 8">AF16</strain>
    </source>
</reference>
<dbReference type="Gene3D" id="2.130.10.10">
    <property type="entry name" value="YVTN repeat-like/Quinoprotein amine dehydrogenase"/>
    <property type="match status" value="1"/>
</dbReference>
<gene>
    <name evidence="9" type="primary">npp-14</name>
    <name evidence="7" type="synonym">Cbr-npp-14</name>
    <name evidence="9" type="ORF">CBG03763</name>
    <name evidence="7" type="ORF">CBG_03763</name>
</gene>
<dbReference type="HOGENOM" id="CLU_253002_0_0_1"/>
<feature type="compositionally biased region" description="Polar residues" evidence="5">
    <location>
        <begin position="1269"/>
        <end position="1278"/>
    </location>
</feature>
<feature type="compositionally biased region" description="Low complexity" evidence="5">
    <location>
        <begin position="1194"/>
        <end position="1206"/>
    </location>
</feature>
<evidence type="ECO:0000256" key="1">
    <source>
        <dbReference type="ARBA" id="ARBA00004123"/>
    </source>
</evidence>
<evidence type="ECO:0000256" key="4">
    <source>
        <dbReference type="SAM" id="Coils"/>
    </source>
</evidence>
<dbReference type="InterPro" id="IPR026054">
    <property type="entry name" value="Nucleoporin"/>
</dbReference>
<feature type="domain" description="Nucleoporin Nup159/Nup146 N-terminal" evidence="6">
    <location>
        <begin position="123"/>
        <end position="415"/>
    </location>
</feature>
<dbReference type="GO" id="GO:0006606">
    <property type="term" value="P:protein import into nucleus"/>
    <property type="evidence" value="ECO:0000318"/>
    <property type="project" value="GO_Central"/>
</dbReference>
<feature type="compositionally biased region" description="Polar residues" evidence="5">
    <location>
        <begin position="1226"/>
        <end position="1238"/>
    </location>
</feature>
<dbReference type="GO" id="GO:1900118">
    <property type="term" value="P:negative regulation of execution phase of apoptosis"/>
    <property type="evidence" value="ECO:0007669"/>
    <property type="project" value="EnsemblMetazoa"/>
</dbReference>
<evidence type="ECO:0000256" key="2">
    <source>
        <dbReference type="ARBA" id="ARBA00022448"/>
    </source>
</evidence>
<dbReference type="FunCoup" id="A8WWN6">
    <property type="interactions" value="241"/>
</dbReference>
<comment type="subcellular location">
    <subcellularLocation>
        <location evidence="1">Nucleus</location>
    </subcellularLocation>
</comment>
<feature type="compositionally biased region" description="Low complexity" evidence="5">
    <location>
        <begin position="1084"/>
        <end position="1096"/>
    </location>
</feature>
<proteinExistence type="predicted"/>
<dbReference type="GO" id="GO:0005643">
    <property type="term" value="C:nuclear pore"/>
    <property type="evidence" value="ECO:0000318"/>
    <property type="project" value="GO_Central"/>
</dbReference>